<evidence type="ECO:0000256" key="3">
    <source>
        <dbReference type="ARBA" id="ARBA00022900"/>
    </source>
</evidence>
<evidence type="ECO:0000313" key="5">
    <source>
        <dbReference type="Proteomes" id="UP000245207"/>
    </source>
</evidence>
<dbReference type="GO" id="GO:0004867">
    <property type="term" value="F:serine-type endopeptidase inhibitor activity"/>
    <property type="evidence" value="ECO:0007669"/>
    <property type="project" value="UniProtKB-KW"/>
</dbReference>
<organism evidence="4 5">
    <name type="scientific">Artemisia annua</name>
    <name type="common">Sweet wormwood</name>
    <dbReference type="NCBI Taxonomy" id="35608"/>
    <lineage>
        <taxon>Eukaryota</taxon>
        <taxon>Viridiplantae</taxon>
        <taxon>Streptophyta</taxon>
        <taxon>Embryophyta</taxon>
        <taxon>Tracheophyta</taxon>
        <taxon>Spermatophyta</taxon>
        <taxon>Magnoliopsida</taxon>
        <taxon>eudicotyledons</taxon>
        <taxon>Gunneridae</taxon>
        <taxon>Pentapetalae</taxon>
        <taxon>asterids</taxon>
        <taxon>campanulids</taxon>
        <taxon>Asterales</taxon>
        <taxon>Asteraceae</taxon>
        <taxon>Asteroideae</taxon>
        <taxon>Anthemideae</taxon>
        <taxon>Artemisiinae</taxon>
        <taxon>Artemisia</taxon>
    </lineage>
</organism>
<gene>
    <name evidence="4" type="ORF">CTI12_AA625210</name>
</gene>
<dbReference type="Proteomes" id="UP000245207">
    <property type="component" value="Unassembled WGS sequence"/>
</dbReference>
<dbReference type="OrthoDB" id="10013825at2759"/>
<evidence type="ECO:0000313" key="4">
    <source>
        <dbReference type="EMBL" id="PWA32520.1"/>
    </source>
</evidence>
<dbReference type="GO" id="GO:0009611">
    <property type="term" value="P:response to wounding"/>
    <property type="evidence" value="ECO:0007669"/>
    <property type="project" value="InterPro"/>
</dbReference>
<dbReference type="SUPFAM" id="SSF54654">
    <property type="entry name" value="CI-2 family of serine protease inhibitors"/>
    <property type="match status" value="1"/>
</dbReference>
<accession>A0A2U1KAJ8</accession>
<reference evidence="4 5" key="1">
    <citation type="journal article" date="2018" name="Mol. Plant">
        <title>The genome of Artemisia annua provides insight into the evolution of Asteraceae family and artemisinin biosynthesis.</title>
        <authorList>
            <person name="Shen Q."/>
            <person name="Zhang L."/>
            <person name="Liao Z."/>
            <person name="Wang S."/>
            <person name="Yan T."/>
            <person name="Shi P."/>
            <person name="Liu M."/>
            <person name="Fu X."/>
            <person name="Pan Q."/>
            <person name="Wang Y."/>
            <person name="Lv Z."/>
            <person name="Lu X."/>
            <person name="Zhang F."/>
            <person name="Jiang W."/>
            <person name="Ma Y."/>
            <person name="Chen M."/>
            <person name="Hao X."/>
            <person name="Li L."/>
            <person name="Tang Y."/>
            <person name="Lv G."/>
            <person name="Zhou Y."/>
            <person name="Sun X."/>
            <person name="Brodelius P.E."/>
            <person name="Rose J.K.C."/>
            <person name="Tang K."/>
        </authorList>
    </citation>
    <scope>NUCLEOTIDE SEQUENCE [LARGE SCALE GENOMIC DNA]</scope>
    <source>
        <strain evidence="5">cv. Huhao1</strain>
        <tissue evidence="4">Leaf</tissue>
    </source>
</reference>
<keyword evidence="5" id="KW-1185">Reference proteome</keyword>
<name>A0A2U1KAJ8_ARTAN</name>
<protein>
    <submittedName>
        <fullName evidence="4">Inhibitor of trypsin and hageman factor</fullName>
    </submittedName>
</protein>
<sequence length="78" mass="8999">MSNCEGKSCGPSWWGERRDAAATIDERIHLCIRDRAIGRTPTTRDFRCDRVWVWVDSCGNVHSTSQNYISMHSHQFLS</sequence>
<proteinExistence type="inferred from homology"/>
<dbReference type="Gene3D" id="3.30.10.10">
    <property type="entry name" value="Trypsin Inhibitor V, subunit A"/>
    <property type="match status" value="1"/>
</dbReference>
<keyword evidence="2" id="KW-0646">Protease inhibitor</keyword>
<comment type="caution">
    <text evidence="4">The sequence shown here is derived from an EMBL/GenBank/DDBJ whole genome shotgun (WGS) entry which is preliminary data.</text>
</comment>
<evidence type="ECO:0000256" key="1">
    <source>
        <dbReference type="ARBA" id="ARBA00008210"/>
    </source>
</evidence>
<keyword evidence="3" id="KW-0722">Serine protease inhibitor</keyword>
<dbReference type="Pfam" id="PF00280">
    <property type="entry name" value="potato_inhibit"/>
    <property type="match status" value="1"/>
</dbReference>
<dbReference type="InterPro" id="IPR036354">
    <property type="entry name" value="Prot_inh_pot1_sf"/>
</dbReference>
<dbReference type="EMBL" id="PKPP01025529">
    <property type="protein sequence ID" value="PWA32520.1"/>
    <property type="molecule type" value="Genomic_DNA"/>
</dbReference>
<dbReference type="AlphaFoldDB" id="A0A2U1KAJ8"/>
<dbReference type="InterPro" id="IPR000864">
    <property type="entry name" value="Prot_inh_pot1"/>
</dbReference>
<comment type="similarity">
    <text evidence="1">Belongs to the protease inhibitor I13 (potato type I serine protease inhibitor) family.</text>
</comment>
<evidence type="ECO:0000256" key="2">
    <source>
        <dbReference type="ARBA" id="ARBA00022690"/>
    </source>
</evidence>